<feature type="compositionally biased region" description="Basic and acidic residues" evidence="1">
    <location>
        <begin position="55"/>
        <end position="64"/>
    </location>
</feature>
<dbReference type="Proteomes" id="UP000030745">
    <property type="component" value="Unassembled WGS sequence"/>
</dbReference>
<evidence type="ECO:0000256" key="1">
    <source>
        <dbReference type="SAM" id="MobiDB-lite"/>
    </source>
</evidence>
<dbReference type="RefSeq" id="XP_012196748.1">
    <property type="nucleotide sequence ID" value="XM_012341358.1"/>
</dbReference>
<proteinExistence type="predicted"/>
<gene>
    <name evidence="2" type="ORF">SPRG_02771</name>
</gene>
<protein>
    <submittedName>
        <fullName evidence="2">Uncharacterized protein</fullName>
    </submittedName>
</protein>
<reference evidence="2 3" key="1">
    <citation type="journal article" date="2013" name="PLoS Genet.">
        <title>Distinctive expansion of potential virulence genes in the genome of the oomycete fish pathogen Saprolegnia parasitica.</title>
        <authorList>
            <person name="Jiang R.H."/>
            <person name="de Bruijn I."/>
            <person name="Haas B.J."/>
            <person name="Belmonte R."/>
            <person name="Lobach L."/>
            <person name="Christie J."/>
            <person name="van den Ackerveken G."/>
            <person name="Bottin A."/>
            <person name="Bulone V."/>
            <person name="Diaz-Moreno S.M."/>
            <person name="Dumas B."/>
            <person name="Fan L."/>
            <person name="Gaulin E."/>
            <person name="Govers F."/>
            <person name="Grenville-Briggs L.J."/>
            <person name="Horner N.R."/>
            <person name="Levin J.Z."/>
            <person name="Mammella M."/>
            <person name="Meijer H.J."/>
            <person name="Morris P."/>
            <person name="Nusbaum C."/>
            <person name="Oome S."/>
            <person name="Phillips A.J."/>
            <person name="van Rooyen D."/>
            <person name="Rzeszutek E."/>
            <person name="Saraiva M."/>
            <person name="Secombes C.J."/>
            <person name="Seidl M.F."/>
            <person name="Snel B."/>
            <person name="Stassen J.H."/>
            <person name="Sykes S."/>
            <person name="Tripathy S."/>
            <person name="van den Berg H."/>
            <person name="Vega-Arreguin J.C."/>
            <person name="Wawra S."/>
            <person name="Young S.K."/>
            <person name="Zeng Q."/>
            <person name="Dieguez-Uribeondo J."/>
            <person name="Russ C."/>
            <person name="Tyler B.M."/>
            <person name="van West P."/>
        </authorList>
    </citation>
    <scope>NUCLEOTIDE SEQUENCE [LARGE SCALE GENOMIC DNA]</scope>
    <source>
        <strain evidence="2 3">CBS 223.65</strain>
    </source>
</reference>
<organism evidence="2 3">
    <name type="scientific">Saprolegnia parasitica (strain CBS 223.65)</name>
    <dbReference type="NCBI Taxonomy" id="695850"/>
    <lineage>
        <taxon>Eukaryota</taxon>
        <taxon>Sar</taxon>
        <taxon>Stramenopiles</taxon>
        <taxon>Oomycota</taxon>
        <taxon>Saprolegniomycetes</taxon>
        <taxon>Saprolegniales</taxon>
        <taxon>Saprolegniaceae</taxon>
        <taxon>Saprolegnia</taxon>
    </lineage>
</organism>
<evidence type="ECO:0000313" key="2">
    <source>
        <dbReference type="EMBL" id="KDO32292.1"/>
    </source>
</evidence>
<dbReference type="VEuPathDB" id="FungiDB:SPRG_02771"/>
<dbReference type="OrthoDB" id="166827at2759"/>
<accession>A0A067CZS1</accession>
<sequence>MNQETHDDQPTLPHLDGNVHHKYEIAMQELHSIKGQLHTSLPMPTPAIQEPRASAVEHEPPSPEKKLQIAEAVIRKLYKKNLDLEKALAATKVQAAACPATPPTSTLVHPPTVSTVEAIGTKKDEYLQFLAAEQDKTIRELRAKVDELLKARPETVGDEHTHLIQNLK</sequence>
<keyword evidence="3" id="KW-1185">Reference proteome</keyword>
<dbReference type="GeneID" id="24125310"/>
<dbReference type="AlphaFoldDB" id="A0A067CZS1"/>
<evidence type="ECO:0000313" key="3">
    <source>
        <dbReference type="Proteomes" id="UP000030745"/>
    </source>
</evidence>
<name>A0A067CZS1_SAPPC</name>
<dbReference type="EMBL" id="KK583195">
    <property type="protein sequence ID" value="KDO32292.1"/>
    <property type="molecule type" value="Genomic_DNA"/>
</dbReference>
<dbReference type="KEGG" id="spar:SPRG_02771"/>
<feature type="region of interest" description="Disordered" evidence="1">
    <location>
        <begin position="38"/>
        <end position="64"/>
    </location>
</feature>